<dbReference type="PROSITE" id="PS50003">
    <property type="entry name" value="PH_DOMAIN"/>
    <property type="match status" value="1"/>
</dbReference>
<dbReference type="PROSITE" id="PS50190">
    <property type="entry name" value="SEC7"/>
    <property type="match status" value="1"/>
</dbReference>
<evidence type="ECO:0000256" key="1">
    <source>
        <dbReference type="SAM" id="MobiDB-lite"/>
    </source>
</evidence>
<feature type="compositionally biased region" description="Polar residues" evidence="1">
    <location>
        <begin position="178"/>
        <end position="200"/>
    </location>
</feature>
<feature type="compositionally biased region" description="Polar residues" evidence="1">
    <location>
        <begin position="60"/>
        <end position="83"/>
    </location>
</feature>
<comment type="caution">
    <text evidence="4">The sequence shown here is derived from an EMBL/GenBank/DDBJ whole genome shotgun (WGS) entry which is preliminary data.</text>
</comment>
<feature type="compositionally biased region" description="Pro residues" evidence="1">
    <location>
        <begin position="533"/>
        <end position="544"/>
    </location>
</feature>
<dbReference type="SUPFAM" id="SSF50729">
    <property type="entry name" value="PH domain-like"/>
    <property type="match status" value="1"/>
</dbReference>
<feature type="compositionally biased region" description="Basic and acidic residues" evidence="1">
    <location>
        <begin position="1"/>
        <end position="10"/>
    </location>
</feature>
<dbReference type="InterPro" id="IPR035999">
    <property type="entry name" value="Sec7_dom_sf"/>
</dbReference>
<dbReference type="InterPro" id="IPR023394">
    <property type="entry name" value="Sec7_C_sf"/>
</dbReference>
<dbReference type="InterPro" id="IPR011993">
    <property type="entry name" value="PH-like_dom_sf"/>
</dbReference>
<feature type="compositionally biased region" description="Basic and acidic residues" evidence="1">
    <location>
        <begin position="1272"/>
        <end position="1291"/>
    </location>
</feature>
<feature type="region of interest" description="Disordered" evidence="1">
    <location>
        <begin position="613"/>
        <end position="654"/>
    </location>
</feature>
<dbReference type="InterPro" id="IPR001849">
    <property type="entry name" value="PH_domain"/>
</dbReference>
<feature type="domain" description="PH" evidence="2">
    <location>
        <begin position="983"/>
        <end position="1133"/>
    </location>
</feature>
<dbReference type="InterPro" id="IPR041681">
    <property type="entry name" value="PH_9"/>
</dbReference>
<name>A0AAD7V035_9FUNG</name>
<dbReference type="Pfam" id="PF01369">
    <property type="entry name" value="Sec7"/>
    <property type="match status" value="1"/>
</dbReference>
<feature type="compositionally biased region" description="Low complexity" evidence="1">
    <location>
        <begin position="570"/>
        <end position="582"/>
    </location>
</feature>
<evidence type="ECO:0000313" key="5">
    <source>
        <dbReference type="Proteomes" id="UP001234581"/>
    </source>
</evidence>
<dbReference type="Proteomes" id="UP001234581">
    <property type="component" value="Unassembled WGS sequence"/>
</dbReference>
<reference evidence="4 5" key="1">
    <citation type="submission" date="2023-03" db="EMBL/GenBank/DDBJ databases">
        <title>Genome sequence of Lichtheimia ornata CBS 291.66.</title>
        <authorList>
            <person name="Mohabir J.T."/>
            <person name="Shea T.P."/>
            <person name="Kurbessoian T."/>
            <person name="Berby B."/>
            <person name="Fontaine J."/>
            <person name="Livny J."/>
            <person name="Gnirke A."/>
            <person name="Stajich J.E."/>
            <person name="Cuomo C.A."/>
        </authorList>
    </citation>
    <scope>NUCLEOTIDE SEQUENCE [LARGE SCALE GENOMIC DNA]</scope>
    <source>
        <strain evidence="4">CBS 291.66</strain>
    </source>
</reference>
<dbReference type="GO" id="GO:0005085">
    <property type="term" value="F:guanyl-nucleotide exchange factor activity"/>
    <property type="evidence" value="ECO:0007669"/>
    <property type="project" value="InterPro"/>
</dbReference>
<feature type="compositionally biased region" description="Low complexity" evidence="1">
    <location>
        <begin position="287"/>
        <end position="304"/>
    </location>
</feature>
<feature type="region of interest" description="Disordered" evidence="1">
    <location>
        <begin position="348"/>
        <end position="450"/>
    </location>
</feature>
<dbReference type="PANTHER" id="PTHR10663:SF373">
    <property type="entry name" value="PH AND SEC7 DOMAIN-CONTAINING PROTEIN C11E3.11C"/>
    <property type="match status" value="1"/>
</dbReference>
<dbReference type="RefSeq" id="XP_058340199.1">
    <property type="nucleotide sequence ID" value="XM_058488973.1"/>
</dbReference>
<dbReference type="InterPro" id="IPR000904">
    <property type="entry name" value="Sec7_dom"/>
</dbReference>
<feature type="compositionally biased region" description="Polar residues" evidence="1">
    <location>
        <begin position="94"/>
        <end position="111"/>
    </location>
</feature>
<feature type="region of interest" description="Disordered" evidence="1">
    <location>
        <begin position="1272"/>
        <end position="1300"/>
    </location>
</feature>
<dbReference type="Gene3D" id="1.10.1000.11">
    <property type="entry name" value="Arf Nucleotide-binding Site Opener,domain 2"/>
    <property type="match status" value="1"/>
</dbReference>
<dbReference type="SMART" id="SM00233">
    <property type="entry name" value="PH"/>
    <property type="match status" value="1"/>
</dbReference>
<dbReference type="EMBL" id="JARTCD010000050">
    <property type="protein sequence ID" value="KAJ8655286.1"/>
    <property type="molecule type" value="Genomic_DNA"/>
</dbReference>
<feature type="compositionally biased region" description="Polar residues" evidence="1">
    <location>
        <begin position="386"/>
        <end position="423"/>
    </location>
</feature>
<dbReference type="PANTHER" id="PTHR10663">
    <property type="entry name" value="GUANYL-NUCLEOTIDE EXCHANGE FACTOR"/>
    <property type="match status" value="1"/>
</dbReference>
<dbReference type="GeneID" id="83216381"/>
<feature type="domain" description="SEC7" evidence="3">
    <location>
        <begin position="628"/>
        <end position="847"/>
    </location>
</feature>
<evidence type="ECO:0000259" key="2">
    <source>
        <dbReference type="PROSITE" id="PS50003"/>
    </source>
</evidence>
<feature type="compositionally biased region" description="Polar residues" evidence="1">
    <location>
        <begin position="355"/>
        <end position="371"/>
    </location>
</feature>
<feature type="region of interest" description="Disordered" evidence="1">
    <location>
        <begin position="898"/>
        <end position="973"/>
    </location>
</feature>
<gene>
    <name evidence="4" type="ORF">O0I10_008974</name>
</gene>
<keyword evidence="5" id="KW-1185">Reference proteome</keyword>
<evidence type="ECO:0000313" key="4">
    <source>
        <dbReference type="EMBL" id="KAJ8655286.1"/>
    </source>
</evidence>
<accession>A0AAD7V035</accession>
<feature type="region of interest" description="Disordered" evidence="1">
    <location>
        <begin position="165"/>
        <end position="230"/>
    </location>
</feature>
<proteinExistence type="predicted"/>
<evidence type="ECO:0000259" key="3">
    <source>
        <dbReference type="PROSITE" id="PS50190"/>
    </source>
</evidence>
<feature type="compositionally biased region" description="Low complexity" evidence="1">
    <location>
        <begin position="920"/>
        <end position="940"/>
    </location>
</feature>
<dbReference type="GO" id="GO:0032012">
    <property type="term" value="P:regulation of ARF protein signal transduction"/>
    <property type="evidence" value="ECO:0007669"/>
    <property type="project" value="InterPro"/>
</dbReference>
<dbReference type="Pfam" id="PF15410">
    <property type="entry name" value="PH_9"/>
    <property type="match status" value="1"/>
</dbReference>
<feature type="compositionally biased region" description="Pro residues" evidence="1">
    <location>
        <begin position="217"/>
        <end position="227"/>
    </location>
</feature>
<dbReference type="SMART" id="SM00222">
    <property type="entry name" value="Sec7"/>
    <property type="match status" value="1"/>
</dbReference>
<sequence length="1321" mass="148012">MHHLRAPDTRSHRRNRSLSAAPAPTTIRHQQQQQQQSHNALHPNENVLLVPSRQAPSPPTTSQRMPSSSSTPAMQQLRQPSRQDQFKYFPSYGRSDQTLPIRGQTMSSPESHMSPRDELHIKKGNQRGNISGFGKLLKRLQSKVRSRHGKGQRFSTLTETTMIIQASDDDLTRRSNNRMRQQQHSNNGLSTPSLPSTTHNEQQHDHSPLRNPHNIPLAPPAPPPPQIPSIEIGKKTYLQPELRAGLQESDDLLSKMPAELRTRPNFNKARQQQQQQQAPHPPSTSPYNNHHQSNHSSTTTHYQQPIPPPRSILINSQEHLPRQSNPSDSAMPAYPIANDIYNYYGQHINNNNNNIPSQHQQRQEEGSTNASLRPINDEEKDDDESSNQTQRHSTWSYASTGKSSGTYSLYSTFGTDSRPTSESVLDLDTTSDKEENKEQSSAAQPPEQQVDLAQIVCNNVRGKSPARIITNEVDDEASSSDSDEDVFVDATGMSQEDLEREKLNGKRISKRLSKRLSGGHFGSAGGLMLSINAPPPVPSLPPKLPNDDNEAIPNSTQPSSHEPNVVEKNTPSSTPSPSIESSVAPETPPQSSSLSDLSLSKTANAMGISADAASEKVELGTSLSPPPPRRPMSQRRKRSFHGQQAAIDNEPTQANDTALPEIRLEQQQPQLKDGEARFAAQKIWNGDESFVTKERAAEWLGQGKPLNARALEYYMDNFDFKNMRIDSAFRKLCSKLYFKAEAQQIDRILEAFARRFWHCNLQCIFGNIDIVYAVAYSLLLLNTDLHVAQGNHARMTRQAFVRNTMSTIEDQLRMLPPEKRRGHLFTKTWEADMEICLKELYGSVKQNQILQPLESQQQQQLTVNTSDGVEKRNSILMGGRRVAEFKRSVNTMIRKSGRESVIYPEEPIPRASTSADQPTPSAVSPRRASFSSSTSGASSTINGNARSPSSIGGGGGGSTLSPNQPMMSFMHSHGSDLFTSRPPYLKEGMLARKHLLENANQKAKHREWKDCFLVVGNGEFKMYSMQGSVGEERRSLLRMSSVNTFATLADSLNRSATSSPNSMLGGRWASTMQLLGSISLNHSLSNILPPPGYNRQRPHVFAIQQSNGGVFLFQTASQDQAKEWVETCNYWAARQSKEPLPGGVSNMEYGWGSCLDDVILNLDADDGSGKYFGNPDTVNIYEWKPPAPPTVSSTLNEEDQFDALQKHLDALSTEINEHRELKRKILVKFSTKTHNHPKVMSNWEAKSNYLLHEIIKYQNYCDALERSVKRRQELQSKEQEEREEEKEHHQDQNSMEPLDYKESKLDLFSEIGREIEHLSVK</sequence>
<feature type="compositionally biased region" description="Polar residues" evidence="1">
    <location>
        <begin position="552"/>
        <end position="562"/>
    </location>
</feature>
<feature type="region of interest" description="Disordered" evidence="1">
    <location>
        <begin position="1"/>
        <end position="116"/>
    </location>
</feature>
<dbReference type="Gene3D" id="2.30.29.30">
    <property type="entry name" value="Pleckstrin-homology domain (PH domain)/Phosphotyrosine-binding domain (PTB)"/>
    <property type="match status" value="1"/>
</dbReference>
<feature type="region of interest" description="Disordered" evidence="1">
    <location>
        <begin position="532"/>
        <end position="596"/>
    </location>
</feature>
<evidence type="ECO:0008006" key="6">
    <source>
        <dbReference type="Google" id="ProtNLM"/>
    </source>
</evidence>
<feature type="compositionally biased region" description="Polar residues" evidence="1">
    <location>
        <begin position="941"/>
        <end position="950"/>
    </location>
</feature>
<organism evidence="4 5">
    <name type="scientific">Lichtheimia ornata</name>
    <dbReference type="NCBI Taxonomy" id="688661"/>
    <lineage>
        <taxon>Eukaryota</taxon>
        <taxon>Fungi</taxon>
        <taxon>Fungi incertae sedis</taxon>
        <taxon>Mucoromycota</taxon>
        <taxon>Mucoromycotina</taxon>
        <taxon>Mucoromycetes</taxon>
        <taxon>Mucorales</taxon>
        <taxon>Lichtheimiaceae</taxon>
        <taxon>Lichtheimia</taxon>
    </lineage>
</organism>
<protein>
    <recommendedName>
        <fullName evidence="6">SEC7 domain-containing protein</fullName>
    </recommendedName>
</protein>
<dbReference type="SUPFAM" id="SSF48425">
    <property type="entry name" value="Sec7 domain"/>
    <property type="match status" value="1"/>
</dbReference>
<feature type="region of interest" description="Disordered" evidence="1">
    <location>
        <begin position="267"/>
        <end position="312"/>
    </location>
</feature>